<accession>Q22S91</accession>
<dbReference type="InParanoid" id="Q22S91"/>
<dbReference type="KEGG" id="tet:TTHERM_00006450"/>
<dbReference type="Proteomes" id="UP000009168">
    <property type="component" value="Unassembled WGS sequence"/>
</dbReference>
<feature type="region of interest" description="Disordered" evidence="1">
    <location>
        <begin position="813"/>
        <end position="839"/>
    </location>
</feature>
<dbReference type="RefSeq" id="XP_001008126.1">
    <property type="nucleotide sequence ID" value="XM_001008126.1"/>
</dbReference>
<feature type="region of interest" description="Disordered" evidence="1">
    <location>
        <begin position="492"/>
        <end position="518"/>
    </location>
</feature>
<dbReference type="AlphaFoldDB" id="Q22S91"/>
<dbReference type="GeneID" id="7832682"/>
<name>Q22S91_TETTS</name>
<evidence type="ECO:0000256" key="1">
    <source>
        <dbReference type="SAM" id="MobiDB-lite"/>
    </source>
</evidence>
<reference evidence="3" key="1">
    <citation type="journal article" date="2006" name="PLoS Biol.">
        <title>Macronuclear genome sequence of the ciliate Tetrahymena thermophila, a model eukaryote.</title>
        <authorList>
            <person name="Eisen J.A."/>
            <person name="Coyne R.S."/>
            <person name="Wu M."/>
            <person name="Wu D."/>
            <person name="Thiagarajan M."/>
            <person name="Wortman J.R."/>
            <person name="Badger J.H."/>
            <person name="Ren Q."/>
            <person name="Amedeo P."/>
            <person name="Jones K.M."/>
            <person name="Tallon L.J."/>
            <person name="Delcher A.L."/>
            <person name="Salzberg S.L."/>
            <person name="Silva J.C."/>
            <person name="Haas B.J."/>
            <person name="Majoros W.H."/>
            <person name="Farzad M."/>
            <person name="Carlton J.M."/>
            <person name="Smith R.K. Jr."/>
            <person name="Garg J."/>
            <person name="Pearlman R.E."/>
            <person name="Karrer K.M."/>
            <person name="Sun L."/>
            <person name="Manning G."/>
            <person name="Elde N.C."/>
            <person name="Turkewitz A.P."/>
            <person name="Asai D.J."/>
            <person name="Wilkes D.E."/>
            <person name="Wang Y."/>
            <person name="Cai H."/>
            <person name="Collins K."/>
            <person name="Stewart B.A."/>
            <person name="Lee S.R."/>
            <person name="Wilamowska K."/>
            <person name="Weinberg Z."/>
            <person name="Ruzzo W.L."/>
            <person name="Wloga D."/>
            <person name="Gaertig J."/>
            <person name="Frankel J."/>
            <person name="Tsao C.-C."/>
            <person name="Gorovsky M.A."/>
            <person name="Keeling P.J."/>
            <person name="Waller R.F."/>
            <person name="Patron N.J."/>
            <person name="Cherry J.M."/>
            <person name="Stover N.A."/>
            <person name="Krieger C.J."/>
            <person name="del Toro C."/>
            <person name="Ryder H.F."/>
            <person name="Williamson S.C."/>
            <person name="Barbeau R.A."/>
            <person name="Hamilton E.P."/>
            <person name="Orias E."/>
        </authorList>
    </citation>
    <scope>NUCLEOTIDE SEQUENCE [LARGE SCALE GENOMIC DNA]</scope>
    <source>
        <strain evidence="3">SB210</strain>
    </source>
</reference>
<organism evidence="2 3">
    <name type="scientific">Tetrahymena thermophila (strain SB210)</name>
    <dbReference type="NCBI Taxonomy" id="312017"/>
    <lineage>
        <taxon>Eukaryota</taxon>
        <taxon>Sar</taxon>
        <taxon>Alveolata</taxon>
        <taxon>Ciliophora</taxon>
        <taxon>Intramacronucleata</taxon>
        <taxon>Oligohymenophorea</taxon>
        <taxon>Hymenostomatida</taxon>
        <taxon>Tetrahymenina</taxon>
        <taxon>Tetrahymenidae</taxon>
        <taxon>Tetrahymena</taxon>
    </lineage>
</organism>
<evidence type="ECO:0000313" key="2">
    <source>
        <dbReference type="EMBL" id="EAR87881.1"/>
    </source>
</evidence>
<sequence>MINLNERPAMENYYLLKKLPEYTHIKETGKDILKDSKYYTNMQNENQWNNKYRFSRKYLQFFHDANETLGLDKRLALQQQEVQKEENLKQQHKTVINFMRKEALDRLHERKMERINVQLDSQQFIYNINEKNLNDLSMQEESIKVKRTLNKSQQGTHYLTGFAPTLWNELNQKSQKYLNQSFNMKIIEKDSQAVENINKRIEKEQQDEELKNSLVKVNMEKIRNNFKERSIKNFQMQQKVLSKRTSPLPNPSRPVLEIIKVRSKSQINPEVAEKQKQEALLKKQYEEFLEQERDYLRKINAQYELDKNKYNQQKPYSNNNDQNTNLIGRQYTMASQSSQSTNQNIQQNNNKNVLLTFGASVNGSQSSNFINSSMQSEAFKNKINNIFNNQYQKDTNVPFDASASAILMEKKISGQSPIANFQHQNYQNFNYSMSSLSNELDFQKKFQQNPPAFGNGSISQILEKPMNPNEMKNTADLVQEVAEQKIYKKNSQLKSSLKSRSYSQNNTENQAGGNFSNSMIMENPYNPLNEMSVTEISRSKELKNNTESENQMYNESQLNQNIKKVNFTKEDSFLEYNTAPAHIIDDRSNLNRTQNQINESDLYAHQNSFSVNSKNRSIHSASLSATTTTSFPLKYLKSPIVHKQNPHINDLSQPKSEKWPEKITDKAEFRGLLSGEIDKIESKLNNSFVKTMTLQSKIVRDQTLNSVDFRTTSQTKKRFSSTSKQPSTTYSDNEQFSNQKQITTYYSSINDPEKQTYVDDLEKFDDSFSINNVRRCFPGKTLNEYRQVVKEFQKIKEKDTKSDIKKITMPTISPQKNLNESRIHPSFLSQQKQNSRIIQ</sequence>
<feature type="compositionally biased region" description="Low complexity" evidence="1">
    <location>
        <begin position="492"/>
        <end position="505"/>
    </location>
</feature>
<keyword evidence="3" id="KW-1185">Reference proteome</keyword>
<gene>
    <name evidence="2" type="ORF">TTHERM_00006450</name>
</gene>
<proteinExistence type="predicted"/>
<evidence type="ECO:0000313" key="3">
    <source>
        <dbReference type="Proteomes" id="UP000009168"/>
    </source>
</evidence>
<dbReference type="EMBL" id="GG662845">
    <property type="protein sequence ID" value="EAR87881.1"/>
    <property type="molecule type" value="Genomic_DNA"/>
</dbReference>
<feature type="region of interest" description="Disordered" evidence="1">
    <location>
        <begin position="714"/>
        <end position="736"/>
    </location>
</feature>
<feature type="compositionally biased region" description="Polar residues" evidence="1">
    <location>
        <begin position="506"/>
        <end position="518"/>
    </location>
</feature>
<feature type="compositionally biased region" description="Polar residues" evidence="1">
    <location>
        <begin position="827"/>
        <end position="839"/>
    </location>
</feature>
<protein>
    <submittedName>
        <fullName evidence="2">Uncharacterized protein</fullName>
    </submittedName>
</protein>
<dbReference type="HOGENOM" id="CLU_339059_0_0_1"/>